<dbReference type="AlphaFoldDB" id="A0A915JZ76"/>
<dbReference type="WBParaSite" id="nRc.2.0.1.t31280-RA">
    <property type="protein sequence ID" value="nRc.2.0.1.t31280-RA"/>
    <property type="gene ID" value="nRc.2.0.1.g31280"/>
</dbReference>
<evidence type="ECO:0000313" key="1">
    <source>
        <dbReference type="Proteomes" id="UP000887565"/>
    </source>
</evidence>
<name>A0A915JZ76_ROMCU</name>
<protein>
    <submittedName>
        <fullName evidence="2">Uncharacterized protein</fullName>
    </submittedName>
</protein>
<reference evidence="2" key="1">
    <citation type="submission" date="2022-11" db="UniProtKB">
        <authorList>
            <consortium name="WormBaseParasite"/>
        </authorList>
    </citation>
    <scope>IDENTIFICATION</scope>
</reference>
<accession>A0A915JZ76</accession>
<sequence length="74" mass="8595">MLFTHRHPQNMAPLPNKFVSFQLTPPEQPLQSQPLTVMLLEQLIQGYNHDHEECKSGQCLEEYPSSNRHQSPCH</sequence>
<dbReference type="Proteomes" id="UP000887565">
    <property type="component" value="Unplaced"/>
</dbReference>
<evidence type="ECO:0000313" key="2">
    <source>
        <dbReference type="WBParaSite" id="nRc.2.0.1.t31280-RA"/>
    </source>
</evidence>
<keyword evidence="1" id="KW-1185">Reference proteome</keyword>
<proteinExistence type="predicted"/>
<organism evidence="1 2">
    <name type="scientific">Romanomermis culicivorax</name>
    <name type="common">Nematode worm</name>
    <dbReference type="NCBI Taxonomy" id="13658"/>
    <lineage>
        <taxon>Eukaryota</taxon>
        <taxon>Metazoa</taxon>
        <taxon>Ecdysozoa</taxon>
        <taxon>Nematoda</taxon>
        <taxon>Enoplea</taxon>
        <taxon>Dorylaimia</taxon>
        <taxon>Mermithida</taxon>
        <taxon>Mermithoidea</taxon>
        <taxon>Mermithidae</taxon>
        <taxon>Romanomermis</taxon>
    </lineage>
</organism>